<dbReference type="Pfam" id="PF00465">
    <property type="entry name" value="Fe-ADH"/>
    <property type="match status" value="1"/>
</dbReference>
<comment type="cofactor">
    <cofactor evidence="1">
        <name>Fe cation</name>
        <dbReference type="ChEBI" id="CHEBI:24875"/>
    </cofactor>
</comment>
<dbReference type="Gene3D" id="1.20.1090.10">
    <property type="entry name" value="Dehydroquinate synthase-like - alpha domain"/>
    <property type="match status" value="1"/>
</dbReference>
<dbReference type="Gene3D" id="3.40.50.1970">
    <property type="match status" value="1"/>
</dbReference>
<comment type="similarity">
    <text evidence="2">Belongs to the iron-containing alcohol dehydrogenase family.</text>
</comment>
<dbReference type="EMBL" id="JAUKTR010000001">
    <property type="protein sequence ID" value="MDO1557975.1"/>
    <property type="molecule type" value="Genomic_DNA"/>
</dbReference>
<dbReference type="InterPro" id="IPR039697">
    <property type="entry name" value="Alcohol_dehydrogenase_Fe"/>
</dbReference>
<dbReference type="RefSeq" id="WP_302108400.1">
    <property type="nucleotide sequence ID" value="NZ_JAUKTR010000001.1"/>
</dbReference>
<dbReference type="PANTHER" id="PTHR11496:SF102">
    <property type="entry name" value="ALCOHOL DEHYDROGENASE 4"/>
    <property type="match status" value="1"/>
</dbReference>
<proteinExistence type="inferred from homology"/>
<dbReference type="PROSITE" id="PS00913">
    <property type="entry name" value="ADH_IRON_1"/>
    <property type="match status" value="1"/>
</dbReference>
<comment type="caution">
    <text evidence="7">The sequence shown here is derived from an EMBL/GenBank/DDBJ whole genome shotgun (WGS) entry which is preliminary data.</text>
</comment>
<evidence type="ECO:0000259" key="5">
    <source>
        <dbReference type="Pfam" id="PF00465"/>
    </source>
</evidence>
<keyword evidence="3 7" id="KW-0560">Oxidoreductase</keyword>
<dbReference type="InterPro" id="IPR018211">
    <property type="entry name" value="ADH_Fe_CS"/>
</dbReference>
<accession>A0ABT8SIV7</accession>
<dbReference type="InterPro" id="IPR056798">
    <property type="entry name" value="ADH_Fe_C"/>
</dbReference>
<dbReference type="GO" id="GO:0004022">
    <property type="term" value="F:alcohol dehydrogenase (NAD+) activity"/>
    <property type="evidence" value="ECO:0007669"/>
    <property type="project" value="UniProtKB-EC"/>
</dbReference>
<dbReference type="Pfam" id="PF25137">
    <property type="entry name" value="ADH_Fe_C"/>
    <property type="match status" value="1"/>
</dbReference>
<reference evidence="7" key="1">
    <citation type="submission" date="2023-07" db="EMBL/GenBank/DDBJ databases">
        <title>Brevundimonas soil sp. nov., isolated from the soil of chemical plant.</title>
        <authorList>
            <person name="Wu N."/>
        </authorList>
    </citation>
    <scope>NUCLEOTIDE SEQUENCE</scope>
    <source>
        <strain evidence="7">XZ-24</strain>
    </source>
</reference>
<dbReference type="EC" id="1.1.1.1" evidence="7"/>
<dbReference type="SUPFAM" id="SSF56796">
    <property type="entry name" value="Dehydroquinate synthase-like"/>
    <property type="match status" value="1"/>
</dbReference>
<dbReference type="PANTHER" id="PTHR11496">
    <property type="entry name" value="ALCOHOL DEHYDROGENASE"/>
    <property type="match status" value="1"/>
</dbReference>
<sequence length="380" mass="39299">MPYVCHPAPRLIVEDGGVSRLGDLAKELGGTRVLLVTDAGLVAAGLAARAEAALTGAGLPVAVFDGVEPDPSWGSIQRAVDLSQDEGCDLIVGFGGGSSMDTAKVVALARADRDVDAVMALNDDGGGRLAMIMVPTTAGTGSEVTPIAVVTTPTHEKVAVNHPIAVADIALLDAELTLGLPTRATAMTGIDAVVHAVEAYTTRLRKNPVSDALARQALRLLSGNLRQVLAEPGDVAARRAMLEGAMLAGLAFTNAPVGAVHALAYPLGGHFGVPHGLANALVFRQVLEFNAPACGHLYAELAADLPADLTGGDLSAEGFIRGIDRLLDALPLERRITLMGVAETDVPMMAADAMKIERILVNNARPMTHEAAESLYRSAL</sequence>
<evidence type="ECO:0000256" key="1">
    <source>
        <dbReference type="ARBA" id="ARBA00001962"/>
    </source>
</evidence>
<evidence type="ECO:0000256" key="3">
    <source>
        <dbReference type="ARBA" id="ARBA00023002"/>
    </source>
</evidence>
<feature type="domain" description="Fe-containing alcohol dehydrogenase-like C-terminal" evidence="6">
    <location>
        <begin position="185"/>
        <end position="379"/>
    </location>
</feature>
<keyword evidence="4" id="KW-0520">NAD</keyword>
<organism evidence="7 8">
    <name type="scientific">Peiella sedimenti</name>
    <dbReference type="NCBI Taxonomy" id="3061083"/>
    <lineage>
        <taxon>Bacteria</taxon>
        <taxon>Pseudomonadati</taxon>
        <taxon>Pseudomonadota</taxon>
        <taxon>Alphaproteobacteria</taxon>
        <taxon>Caulobacterales</taxon>
        <taxon>Caulobacteraceae</taxon>
        <taxon>Peiella</taxon>
    </lineage>
</organism>
<feature type="domain" description="Alcohol dehydrogenase iron-type/glycerol dehydrogenase GldA" evidence="5">
    <location>
        <begin position="9"/>
        <end position="173"/>
    </location>
</feature>
<evidence type="ECO:0000256" key="2">
    <source>
        <dbReference type="ARBA" id="ARBA00007358"/>
    </source>
</evidence>
<protein>
    <submittedName>
        <fullName evidence="7">Iron-containing alcohol dehydrogenase</fullName>
        <ecNumber evidence="7">1.1.1.1</ecNumber>
    </submittedName>
</protein>
<dbReference type="PROSITE" id="PS00060">
    <property type="entry name" value="ADH_IRON_2"/>
    <property type="match status" value="1"/>
</dbReference>
<gene>
    <name evidence="7" type="ORF">Q0812_00860</name>
</gene>
<evidence type="ECO:0000313" key="8">
    <source>
        <dbReference type="Proteomes" id="UP001169063"/>
    </source>
</evidence>
<dbReference type="InterPro" id="IPR001670">
    <property type="entry name" value="ADH_Fe/GldA"/>
</dbReference>
<dbReference type="Proteomes" id="UP001169063">
    <property type="component" value="Unassembled WGS sequence"/>
</dbReference>
<keyword evidence="8" id="KW-1185">Reference proteome</keyword>
<evidence type="ECO:0000256" key="4">
    <source>
        <dbReference type="ARBA" id="ARBA00023027"/>
    </source>
</evidence>
<evidence type="ECO:0000313" key="7">
    <source>
        <dbReference type="EMBL" id="MDO1557975.1"/>
    </source>
</evidence>
<name>A0ABT8SIV7_9CAUL</name>
<evidence type="ECO:0000259" key="6">
    <source>
        <dbReference type="Pfam" id="PF25137"/>
    </source>
</evidence>